<gene>
    <name evidence="4" type="ORF">GCM10010466_64760</name>
</gene>
<feature type="region of interest" description="Disordered" evidence="2">
    <location>
        <begin position="34"/>
        <end position="94"/>
    </location>
</feature>
<feature type="transmembrane region" description="Helical" evidence="3">
    <location>
        <begin position="6"/>
        <end position="23"/>
    </location>
</feature>
<keyword evidence="5" id="KW-1185">Reference proteome</keyword>
<dbReference type="EMBL" id="BAAAUT010000088">
    <property type="protein sequence ID" value="GAA3164947.1"/>
    <property type="molecule type" value="Genomic_DNA"/>
</dbReference>
<evidence type="ECO:0000256" key="2">
    <source>
        <dbReference type="SAM" id="MobiDB-lite"/>
    </source>
</evidence>
<keyword evidence="3" id="KW-0812">Transmembrane</keyword>
<keyword evidence="1" id="KW-0175">Coiled coil</keyword>
<sequence length="223" mass="23901">MSSVVLYLAIVVMWLCVLVPMWLRRDRTTTLVEAEADEGTGETGEFAVPYGETGGQGVGGEAEGPAEPVTGPIATAGSTPGSAAGPPGAASGPAAERLRRRRAAQRRRASLVAKRRRLLLWCVLLLTASAVTAAVRVIPWWGVAPSAGLLAGYLAVLRTSVRIDAERRRAAAQARAERARRARRKAAELAARRQAEAEVIELDAHRDELFDQYAEPDRRAVGD</sequence>
<keyword evidence="3" id="KW-0472">Membrane</keyword>
<proteinExistence type="predicted"/>
<comment type="caution">
    <text evidence="4">The sequence shown here is derived from an EMBL/GenBank/DDBJ whole genome shotgun (WGS) entry which is preliminary data.</text>
</comment>
<reference evidence="5" key="1">
    <citation type="journal article" date="2019" name="Int. J. Syst. Evol. Microbiol.">
        <title>The Global Catalogue of Microorganisms (GCM) 10K type strain sequencing project: providing services to taxonomists for standard genome sequencing and annotation.</title>
        <authorList>
            <consortium name="The Broad Institute Genomics Platform"/>
            <consortium name="The Broad Institute Genome Sequencing Center for Infectious Disease"/>
            <person name="Wu L."/>
            <person name="Ma J."/>
        </authorList>
    </citation>
    <scope>NUCLEOTIDE SEQUENCE [LARGE SCALE GENOMIC DNA]</scope>
    <source>
        <strain evidence="5">JCM 9373</strain>
    </source>
</reference>
<organism evidence="4 5">
    <name type="scientific">Planomonospora alba</name>
    <dbReference type="NCBI Taxonomy" id="161354"/>
    <lineage>
        <taxon>Bacteria</taxon>
        <taxon>Bacillati</taxon>
        <taxon>Actinomycetota</taxon>
        <taxon>Actinomycetes</taxon>
        <taxon>Streptosporangiales</taxon>
        <taxon>Streptosporangiaceae</taxon>
        <taxon>Planomonospora</taxon>
    </lineage>
</organism>
<evidence type="ECO:0000256" key="3">
    <source>
        <dbReference type="SAM" id="Phobius"/>
    </source>
</evidence>
<name>A0ABP6P1N0_9ACTN</name>
<dbReference type="RefSeq" id="WP_344866299.1">
    <property type="nucleotide sequence ID" value="NZ_BAAAUT010000088.1"/>
</dbReference>
<feature type="compositionally biased region" description="Gly residues" evidence="2">
    <location>
        <begin position="52"/>
        <end position="62"/>
    </location>
</feature>
<feature type="transmembrane region" description="Helical" evidence="3">
    <location>
        <begin position="144"/>
        <end position="161"/>
    </location>
</feature>
<feature type="compositionally biased region" description="Low complexity" evidence="2">
    <location>
        <begin position="63"/>
        <end position="94"/>
    </location>
</feature>
<accession>A0ABP6P1N0</accession>
<feature type="coiled-coil region" evidence="1">
    <location>
        <begin position="162"/>
        <end position="212"/>
    </location>
</feature>
<evidence type="ECO:0000256" key="1">
    <source>
        <dbReference type="SAM" id="Coils"/>
    </source>
</evidence>
<protein>
    <submittedName>
        <fullName evidence="4">Uncharacterized protein</fullName>
    </submittedName>
</protein>
<dbReference type="Proteomes" id="UP001500320">
    <property type="component" value="Unassembled WGS sequence"/>
</dbReference>
<keyword evidence="3" id="KW-1133">Transmembrane helix</keyword>
<evidence type="ECO:0000313" key="4">
    <source>
        <dbReference type="EMBL" id="GAA3164947.1"/>
    </source>
</evidence>
<evidence type="ECO:0000313" key="5">
    <source>
        <dbReference type="Proteomes" id="UP001500320"/>
    </source>
</evidence>
<feature type="transmembrane region" description="Helical" evidence="3">
    <location>
        <begin position="118"/>
        <end position="138"/>
    </location>
</feature>